<evidence type="ECO:0000256" key="9">
    <source>
        <dbReference type="PIRNR" id="PIRNR037707"/>
    </source>
</evidence>
<evidence type="ECO:0000313" key="12">
    <source>
        <dbReference type="RefSeq" id="XP_054827231.1"/>
    </source>
</evidence>
<keyword evidence="11" id="KW-1185">Reference proteome</keyword>
<evidence type="ECO:0000256" key="1">
    <source>
        <dbReference type="ARBA" id="ARBA00004572"/>
    </source>
</evidence>
<feature type="coiled-coil region" evidence="10">
    <location>
        <begin position="40"/>
        <end position="71"/>
    </location>
</feature>
<keyword evidence="7 9" id="KW-0472">Membrane</keyword>
<comment type="subcellular location">
    <subcellularLocation>
        <location evidence="1">Mitochondrion outer membrane</location>
        <topology evidence="1">Single-pass membrane protein</topology>
    </subcellularLocation>
</comment>
<keyword evidence="6 9" id="KW-0496">Mitochondrion</keyword>
<name>A0AA97IX84_EUBMA</name>
<dbReference type="FunFam" id="1.20.960.10:FF:000003">
    <property type="entry name" value="Translocase of outer mitochondrial membrane 20 like"/>
    <property type="match status" value="1"/>
</dbReference>
<dbReference type="RefSeq" id="XP_054827231.1">
    <property type="nucleotide sequence ID" value="XM_054971256.1"/>
</dbReference>
<dbReference type="GO" id="GO:0005742">
    <property type="term" value="C:mitochondrial outer membrane translocase complex"/>
    <property type="evidence" value="ECO:0007669"/>
    <property type="project" value="UniProtKB-UniRule"/>
</dbReference>
<dbReference type="GeneID" id="129324187"/>
<evidence type="ECO:0000256" key="7">
    <source>
        <dbReference type="ARBA" id="ARBA00023136"/>
    </source>
</evidence>
<gene>
    <name evidence="12" type="primary">TOMM20L</name>
</gene>
<evidence type="ECO:0000256" key="5">
    <source>
        <dbReference type="ARBA" id="ARBA00022989"/>
    </source>
</evidence>
<dbReference type="GO" id="GO:0030150">
    <property type="term" value="P:protein import into mitochondrial matrix"/>
    <property type="evidence" value="ECO:0007669"/>
    <property type="project" value="TreeGrafter"/>
</dbReference>
<dbReference type="Pfam" id="PF02064">
    <property type="entry name" value="MAS20"/>
    <property type="match status" value="1"/>
</dbReference>
<dbReference type="InterPro" id="IPR022422">
    <property type="entry name" value="MAS20_rcpt_metazoan"/>
</dbReference>
<dbReference type="PANTHER" id="PTHR12430">
    <property type="entry name" value="MITOCHONDRIAL IMPORT RECEPTOR SUBUNIT TOM20"/>
    <property type="match status" value="1"/>
</dbReference>
<comment type="similarity">
    <text evidence="2 9">Belongs to the Tom20 family.</text>
</comment>
<dbReference type="CTD" id="387990"/>
<dbReference type="GO" id="GO:0008320">
    <property type="term" value="F:protein transmembrane transporter activity"/>
    <property type="evidence" value="ECO:0007669"/>
    <property type="project" value="TreeGrafter"/>
</dbReference>
<keyword evidence="5" id="KW-1133">Transmembrane helix</keyword>
<protein>
    <recommendedName>
        <fullName evidence="8">TOMM20-like protein 1</fullName>
    </recommendedName>
</protein>
<dbReference type="PIRSF" id="PIRSF037707">
    <property type="entry name" value="MAS20_rcpt"/>
    <property type="match status" value="1"/>
</dbReference>
<organism evidence="11 12">
    <name type="scientific">Eublepharis macularius</name>
    <name type="common">Leopard gecko</name>
    <name type="synonym">Cyrtodactylus macularius</name>
    <dbReference type="NCBI Taxonomy" id="481883"/>
    <lineage>
        <taxon>Eukaryota</taxon>
        <taxon>Metazoa</taxon>
        <taxon>Chordata</taxon>
        <taxon>Craniata</taxon>
        <taxon>Vertebrata</taxon>
        <taxon>Euteleostomi</taxon>
        <taxon>Lepidosauria</taxon>
        <taxon>Squamata</taxon>
        <taxon>Bifurcata</taxon>
        <taxon>Gekkota</taxon>
        <taxon>Eublepharidae</taxon>
        <taxon>Eublepharinae</taxon>
        <taxon>Eublepharis</taxon>
    </lineage>
</organism>
<evidence type="ECO:0000256" key="3">
    <source>
        <dbReference type="ARBA" id="ARBA00022692"/>
    </source>
</evidence>
<dbReference type="GO" id="GO:0016031">
    <property type="term" value="P:tRNA import into mitochondrion"/>
    <property type="evidence" value="ECO:0007669"/>
    <property type="project" value="TreeGrafter"/>
</dbReference>
<dbReference type="GO" id="GO:0006886">
    <property type="term" value="P:intracellular protein transport"/>
    <property type="evidence" value="ECO:0007669"/>
    <property type="project" value="InterPro"/>
</dbReference>
<evidence type="ECO:0000313" key="11">
    <source>
        <dbReference type="Proteomes" id="UP001190640"/>
    </source>
</evidence>
<dbReference type="KEGG" id="emc:129324187"/>
<evidence type="ECO:0000256" key="10">
    <source>
        <dbReference type="SAM" id="Coils"/>
    </source>
</evidence>
<dbReference type="PROSITE" id="PS51257">
    <property type="entry name" value="PROKAR_LIPOPROTEIN"/>
    <property type="match status" value="1"/>
</dbReference>
<dbReference type="AlphaFoldDB" id="A0AA97IX84"/>
<keyword evidence="4 9" id="KW-1000">Mitochondrion outer membrane</keyword>
<reference evidence="12" key="1">
    <citation type="submission" date="2025-08" db="UniProtKB">
        <authorList>
            <consortium name="RefSeq"/>
        </authorList>
    </citation>
    <scope>IDENTIFICATION</scope>
    <source>
        <tissue evidence="12">Blood</tissue>
    </source>
</reference>
<dbReference type="InterPro" id="IPR002056">
    <property type="entry name" value="MAS20"/>
</dbReference>
<dbReference type="GO" id="GO:0006605">
    <property type="term" value="P:protein targeting"/>
    <property type="evidence" value="ECO:0007669"/>
    <property type="project" value="InterPro"/>
</dbReference>
<keyword evidence="10" id="KW-0175">Coiled coil</keyword>
<dbReference type="PRINTS" id="PR00351">
    <property type="entry name" value="OM20RECEPTOR"/>
</dbReference>
<evidence type="ECO:0000256" key="6">
    <source>
        <dbReference type="ARBA" id="ARBA00023128"/>
    </source>
</evidence>
<keyword evidence="3" id="KW-0812">Transmembrane</keyword>
<evidence type="ECO:0000256" key="2">
    <source>
        <dbReference type="ARBA" id="ARBA00005792"/>
    </source>
</evidence>
<dbReference type="PRINTS" id="PR01989">
    <property type="entry name" value="EUOM20RECPTR"/>
</dbReference>
<dbReference type="GO" id="GO:0030943">
    <property type="term" value="F:mitochondrion targeting sequence binding"/>
    <property type="evidence" value="ECO:0007669"/>
    <property type="project" value="TreeGrafter"/>
</dbReference>
<evidence type="ECO:0000256" key="8">
    <source>
        <dbReference type="ARBA" id="ARBA00071254"/>
    </source>
</evidence>
<dbReference type="Proteomes" id="UP001190640">
    <property type="component" value="Chromosome 2"/>
</dbReference>
<proteinExistence type="inferred from homology"/>
<evidence type="ECO:0000256" key="4">
    <source>
        <dbReference type="ARBA" id="ARBA00022787"/>
    </source>
</evidence>
<dbReference type="PANTHER" id="PTHR12430:SF1">
    <property type="entry name" value="TOMM20-LIKE PROTEIN 1"/>
    <property type="match status" value="1"/>
</dbReference>
<dbReference type="SUPFAM" id="SSF47157">
    <property type="entry name" value="Mitochondrial import receptor subunit Tom20"/>
    <property type="match status" value="1"/>
</dbReference>
<dbReference type="InterPro" id="IPR023392">
    <property type="entry name" value="Tom20_dom_sf"/>
</dbReference>
<accession>A0AA97IX84</accession>
<dbReference type="Gene3D" id="1.20.960.10">
    <property type="entry name" value="Mitochondrial outer membrane translocase complex, subunit Tom20 domain"/>
    <property type="match status" value="1"/>
</dbReference>
<sequence length="149" mass="17373">MGCRPRPGLLLWLLAGACGLALLAYCLRFDRQRRGAPDFKRRLRERRKKECKQAKEREKELRELKDTTKIQEFFLQEIQLGELWLARGEQKKGIEHLVNAISVCKHPAQLIQVLEQTLPPQIFEMLAHRIPSVMQRLETALNEEDASDE</sequence>